<accession>A0A242MLI9</accession>
<evidence type="ECO:0000256" key="2">
    <source>
        <dbReference type="ARBA" id="ARBA00012754"/>
    </source>
</evidence>
<feature type="region of interest" description="Disordered" evidence="5">
    <location>
        <begin position="1"/>
        <end position="23"/>
    </location>
</feature>
<protein>
    <recommendedName>
        <fullName evidence="2">beta-mannosidase</fullName>
        <ecNumber evidence="2">3.2.1.25</ecNumber>
    </recommendedName>
</protein>
<evidence type="ECO:0000313" key="8">
    <source>
        <dbReference type="Proteomes" id="UP000195221"/>
    </source>
</evidence>
<keyword evidence="3" id="KW-0378">Hydrolase</keyword>
<name>A0A242MLI9_CABSO</name>
<dbReference type="InterPro" id="IPR008979">
    <property type="entry name" value="Galactose-bd-like_sf"/>
</dbReference>
<dbReference type="SUPFAM" id="SSF49785">
    <property type="entry name" value="Galactose-binding domain-like"/>
    <property type="match status" value="1"/>
</dbReference>
<evidence type="ECO:0000256" key="1">
    <source>
        <dbReference type="ARBA" id="ARBA00000829"/>
    </source>
</evidence>
<evidence type="ECO:0000259" key="6">
    <source>
        <dbReference type="Pfam" id="PF22666"/>
    </source>
</evidence>
<dbReference type="Pfam" id="PF22666">
    <property type="entry name" value="Glyco_hydro_2_N2"/>
    <property type="match status" value="1"/>
</dbReference>
<evidence type="ECO:0000313" key="7">
    <source>
        <dbReference type="EMBL" id="OTP72188.1"/>
    </source>
</evidence>
<comment type="caution">
    <text evidence="7">The sequence shown here is derived from an EMBL/GenBank/DDBJ whole genome shotgun (WGS) entry which is preliminary data.</text>
</comment>
<dbReference type="AlphaFoldDB" id="A0A242MLI9"/>
<proteinExistence type="predicted"/>
<dbReference type="PANTHER" id="PTHR43730:SF1">
    <property type="entry name" value="BETA-MANNOSIDASE"/>
    <property type="match status" value="1"/>
</dbReference>
<keyword evidence="4" id="KW-0326">Glycosidase</keyword>
<dbReference type="InterPro" id="IPR050887">
    <property type="entry name" value="Beta-mannosidase_GH2"/>
</dbReference>
<dbReference type="InterPro" id="IPR013783">
    <property type="entry name" value="Ig-like_fold"/>
</dbReference>
<dbReference type="Proteomes" id="UP000195221">
    <property type="component" value="Unassembled WGS sequence"/>
</dbReference>
<evidence type="ECO:0000256" key="3">
    <source>
        <dbReference type="ARBA" id="ARBA00022801"/>
    </source>
</evidence>
<organism evidence="7 8">
    <name type="scientific">Caballeronia sordidicola</name>
    <name type="common">Burkholderia sordidicola</name>
    <dbReference type="NCBI Taxonomy" id="196367"/>
    <lineage>
        <taxon>Bacteria</taxon>
        <taxon>Pseudomonadati</taxon>
        <taxon>Pseudomonadota</taxon>
        <taxon>Betaproteobacteria</taxon>
        <taxon>Burkholderiales</taxon>
        <taxon>Burkholderiaceae</taxon>
        <taxon>Caballeronia</taxon>
    </lineage>
</organism>
<dbReference type="InterPro" id="IPR054593">
    <property type="entry name" value="Beta-mannosidase-like_N2"/>
</dbReference>
<dbReference type="SUPFAM" id="SSF51445">
    <property type="entry name" value="(Trans)glycosidases"/>
    <property type="match status" value="1"/>
</dbReference>
<dbReference type="InterPro" id="IPR017853">
    <property type="entry name" value="GH"/>
</dbReference>
<dbReference type="GO" id="GO:0006516">
    <property type="term" value="P:glycoprotein catabolic process"/>
    <property type="evidence" value="ECO:0007669"/>
    <property type="project" value="TreeGrafter"/>
</dbReference>
<dbReference type="RefSeq" id="WP_162916055.1">
    <property type="nucleotide sequence ID" value="NZ_MSRG01000018.1"/>
</dbReference>
<dbReference type="PANTHER" id="PTHR43730">
    <property type="entry name" value="BETA-MANNOSIDASE"/>
    <property type="match status" value="1"/>
</dbReference>
<evidence type="ECO:0000256" key="5">
    <source>
        <dbReference type="SAM" id="MobiDB-lite"/>
    </source>
</evidence>
<dbReference type="SUPFAM" id="SSF49303">
    <property type="entry name" value="beta-Galactosidase/glucuronidase domain"/>
    <property type="match status" value="2"/>
</dbReference>
<dbReference type="GO" id="GO:0004567">
    <property type="term" value="F:beta-mannosidase activity"/>
    <property type="evidence" value="ECO:0007669"/>
    <property type="project" value="UniProtKB-EC"/>
</dbReference>
<gene>
    <name evidence="7" type="ORF">PAMC26577_21450</name>
</gene>
<dbReference type="Gene3D" id="3.20.20.80">
    <property type="entry name" value="Glycosidases"/>
    <property type="match status" value="1"/>
</dbReference>
<dbReference type="Gene3D" id="2.60.40.10">
    <property type="entry name" value="Immunoglobulins"/>
    <property type="match status" value="1"/>
</dbReference>
<dbReference type="Gene3D" id="2.60.120.260">
    <property type="entry name" value="Galactose-binding domain-like"/>
    <property type="match status" value="1"/>
</dbReference>
<evidence type="ECO:0000256" key="4">
    <source>
        <dbReference type="ARBA" id="ARBA00023295"/>
    </source>
</evidence>
<dbReference type="EMBL" id="NBTZ01000092">
    <property type="protein sequence ID" value="OTP72188.1"/>
    <property type="molecule type" value="Genomic_DNA"/>
</dbReference>
<feature type="domain" description="Beta-mannosidase-like galactose-binding" evidence="6">
    <location>
        <begin position="59"/>
        <end position="204"/>
    </location>
</feature>
<dbReference type="InterPro" id="IPR036156">
    <property type="entry name" value="Beta-gal/glucu_dom_sf"/>
</dbReference>
<comment type="catalytic activity">
    <reaction evidence="1">
        <text>Hydrolysis of terminal, non-reducing beta-D-mannose residues in beta-D-mannosides.</text>
        <dbReference type="EC" id="3.2.1.25"/>
    </reaction>
</comment>
<sequence length="864" mass="95470">MRVITPGVLTPCSSTPAEPTPAVRTPASYLPQRLSEGWQCISTPAGAYATPAELPSTDNTAHWIDAPVPGTVASAWRAAGKLDMESPPAFAFDDHWYRLVLSGHGARRVRLNGLATICEVWLDDTKLLDTDSMFEAHDIDINLDGHATLYLCFRSLTAALGAKRGRARWRPRLAQPATLRNVRTTLLGHMPGWCPSVQAAGPWRAVQLLGESATSIDRVDLQSSLDGDDGIVHLTIRFVHPQAYQAARVMCRDSAITLQWQDAQTISGTLRVPDVPRWWPHTHGDPALHEVTLEFANLDAISLGRIGFREITVDRGPAGDGFQLVINGVPVFARGACWTTADLVSLDTSAEQAQTFFRLARDAGMNMLRVGGTMLYESDAFYALADEHGLLIWQDFAFANFDYPTDPAFKASVQREAEQFLSRTQRFASLAVLCGGSEADQQAAMLGLPPAMRTQTLFTQQLPSICAAKRPDVPYVVNSPSIPASDDSENAWPFATRAGITHYYGVGAYQRPLDDARRANVRFASECLAFANVPDDVALNAVPLASMPHQPRWKAAVPRDPGASWDFDDVREHYLRTLYSVDPLRLRYEDPERYLALSRAVVAEVMVEVFSEWRRQGSSCAGGIVWQLQDIRAGAGWGLIDALGTPKSALHGLAHVLRPVTALITDEGLDGLDIHLINETATPINAHLELVCLRDGATKVASASRDVTLSPRSNTRLQASDVLGQFFDFTYAYRFGPRAHEATVITLRDKATGTVLSEAFHFPERELAQRHDLGFEVRLEHDAQGEWALVMHAKRLARWVHVVDPHYRARDEWFHLAPGVERRIALVARERNTLHTPQGEVRALNATFSVQYQRMQRALSARAA</sequence>
<reference evidence="7 8" key="1">
    <citation type="submission" date="2017-03" db="EMBL/GenBank/DDBJ databases">
        <title>Genome analysis of strain PAMC 26577.</title>
        <authorList>
            <person name="Oh H.-M."/>
            <person name="Yang J.-A."/>
        </authorList>
    </citation>
    <scope>NUCLEOTIDE SEQUENCE [LARGE SCALE GENOMIC DNA]</scope>
    <source>
        <strain evidence="7 8">PAMC 26577</strain>
    </source>
</reference>
<dbReference type="EC" id="3.2.1.25" evidence="2"/>